<protein>
    <recommendedName>
        <fullName evidence="8">Importin-13</fullName>
    </recommendedName>
</protein>
<keyword evidence="5" id="KW-0539">Nucleus</keyword>
<dbReference type="InterPro" id="IPR051345">
    <property type="entry name" value="Importin_beta-like_NTR"/>
</dbReference>
<dbReference type="Proteomes" id="UP000053447">
    <property type="component" value="Unassembled WGS sequence"/>
</dbReference>
<evidence type="ECO:0000256" key="3">
    <source>
        <dbReference type="ARBA" id="ARBA00022448"/>
    </source>
</evidence>
<dbReference type="RefSeq" id="XP_018231004.1">
    <property type="nucleotide sequence ID" value="XM_018372670.1"/>
</dbReference>
<dbReference type="GO" id="GO:0005634">
    <property type="term" value="C:nucleus"/>
    <property type="evidence" value="ECO:0007669"/>
    <property type="project" value="UniProtKB-SubCell"/>
</dbReference>
<dbReference type="PANTHER" id="PTHR12363:SF33">
    <property type="entry name" value="IMPORTIN-13"/>
    <property type="match status" value="1"/>
</dbReference>
<dbReference type="GO" id="GO:0006606">
    <property type="term" value="P:protein import into nucleus"/>
    <property type="evidence" value="ECO:0007669"/>
    <property type="project" value="TreeGrafter"/>
</dbReference>
<evidence type="ECO:0000256" key="2">
    <source>
        <dbReference type="ARBA" id="ARBA00007991"/>
    </source>
</evidence>
<gene>
    <name evidence="6" type="ORF">T551_00403</name>
</gene>
<reference evidence="7" key="1">
    <citation type="journal article" date="2016" name="Nat. Commun.">
        <title>Genome analysis of three Pneumocystis species reveals adaptation mechanisms to life exclusively in mammalian hosts.</title>
        <authorList>
            <person name="Ma L."/>
            <person name="Chen Z."/>
            <person name="Huang D.W."/>
            <person name="Kutty G."/>
            <person name="Ishihara M."/>
            <person name="Wang H."/>
            <person name="Abouelleil A."/>
            <person name="Bishop L."/>
            <person name="Davey E."/>
            <person name="Deng R."/>
            <person name="Deng X."/>
            <person name="Fan L."/>
            <person name="Fantoni G."/>
            <person name="Fitzgerald M."/>
            <person name="Gogineni E."/>
            <person name="Goldberg J.M."/>
            <person name="Handley G."/>
            <person name="Hu X."/>
            <person name="Huber C."/>
            <person name="Jiao X."/>
            <person name="Jones K."/>
            <person name="Levin J.Z."/>
            <person name="Liu Y."/>
            <person name="Macdonald P."/>
            <person name="Melnikov A."/>
            <person name="Raley C."/>
            <person name="Sassi M."/>
            <person name="Sherman B.T."/>
            <person name="Song X."/>
            <person name="Sykes S."/>
            <person name="Tran B."/>
            <person name="Walsh L."/>
            <person name="Xia Y."/>
            <person name="Yang J."/>
            <person name="Young S."/>
            <person name="Zeng Q."/>
            <person name="Zheng X."/>
            <person name="Stephens R."/>
            <person name="Nusbaum C."/>
            <person name="Birren B.W."/>
            <person name="Azadi P."/>
            <person name="Lempicki R.A."/>
            <person name="Cuomo C.A."/>
            <person name="Kovacs J.A."/>
        </authorList>
    </citation>
    <scope>NUCLEOTIDE SEQUENCE [LARGE SCALE GENOMIC DNA]</scope>
    <source>
        <strain evidence="7">RU7</strain>
    </source>
</reference>
<organism evidence="6 7">
    <name type="scientific">Pneumocystis jirovecii (strain RU7)</name>
    <name type="common">Human pneumocystis pneumonia agent</name>
    <dbReference type="NCBI Taxonomy" id="1408657"/>
    <lineage>
        <taxon>Eukaryota</taxon>
        <taxon>Fungi</taxon>
        <taxon>Dikarya</taxon>
        <taxon>Ascomycota</taxon>
        <taxon>Taphrinomycotina</taxon>
        <taxon>Pneumocystomycetes</taxon>
        <taxon>Pneumocystaceae</taxon>
        <taxon>Pneumocystis</taxon>
    </lineage>
</organism>
<comment type="caution">
    <text evidence="6">The sequence shown here is derived from an EMBL/GenBank/DDBJ whole genome shotgun (WGS) entry which is preliminary data.</text>
</comment>
<evidence type="ECO:0008006" key="8">
    <source>
        <dbReference type="Google" id="ProtNLM"/>
    </source>
</evidence>
<dbReference type="InterPro" id="IPR057942">
    <property type="entry name" value="TPR_TNPO3_IPO13_3rd"/>
</dbReference>
<keyword evidence="3" id="KW-0813">Transport</keyword>
<dbReference type="OrthoDB" id="2016913at2759"/>
<evidence type="ECO:0000256" key="1">
    <source>
        <dbReference type="ARBA" id="ARBA00004123"/>
    </source>
</evidence>
<evidence type="ECO:0000313" key="6">
    <source>
        <dbReference type="EMBL" id="KTW32312.1"/>
    </source>
</evidence>
<keyword evidence="4" id="KW-0653">Protein transport</keyword>
<dbReference type="InterPro" id="IPR040520">
    <property type="entry name" value="Importin_rep_3"/>
</dbReference>
<dbReference type="AlphaFoldDB" id="A0A0W4ZVA3"/>
<dbReference type="VEuPathDB" id="FungiDB:T551_00403"/>
<dbReference type="Gene3D" id="1.25.10.10">
    <property type="entry name" value="Leucine-rich Repeat Variant"/>
    <property type="match status" value="1"/>
</dbReference>
<evidence type="ECO:0000256" key="5">
    <source>
        <dbReference type="ARBA" id="ARBA00023242"/>
    </source>
</evidence>
<dbReference type="Pfam" id="PF18806">
    <property type="entry name" value="Importin_rep_3"/>
    <property type="match status" value="1"/>
</dbReference>
<keyword evidence="7" id="KW-1185">Reference proteome</keyword>
<comment type="similarity">
    <text evidence="2">Belongs to the importin beta family.</text>
</comment>
<dbReference type="Pfam" id="PF24140">
    <property type="entry name" value="TPR_TNPO3_IPO13_3rd"/>
    <property type="match status" value="1"/>
</dbReference>
<sequence length="988" mass="114847">MEEIPIEELVQRLYASENSGNTKLIEETHKILIKYQRSDQSLKLADSCMRSSNLNVQFFGVSTFQMKIDSNWDNFPQIEKTSLFVSLLKWLKVYIDGPIIILRKLVSVLSLFALKTIPELWNRPIHYLTVFLVFDEEVQFDNMIIIPDIKHLVGLLNYNQKKALLMFSSSFIEEIGNDNISLSKRNQLHQAIQDSSMDINLLLKYSFELFPNNSESVEVISEAIYCFQVWVFYCSDSSFTLQNILYTYENIFESVISCLLYKETFLVAADALNDIVNHSPKSLSEKLMNKMQEILYNYWKDINLIENFQKNNGFDKYVVVFSCLIITLCEANIDFFFHHLTDDKSKIFTGIMLDLLGLPGFAIFQEDISIRTLEFFNLLIEMFNDNLFEKKIDNNTINHMKNIIGKVLENCLIKLRWPPKNLLENWPKDICDKFILYRRDIGDLLETIFSFLQTELIEKLTNFLDHFLSETLNWENIEAIIFSLVYISEVYPEEESESDKYIFRVFSGNLFSILSSSSHTQVKYSALKLAGSYGSFMKRYPSVIPSVLTFLFSYLEDPELSYMSSKSIYKLSSDCRFSIAKELSTFLYIFKTISHTLTFSFDTKYKIFAAISCIIQSLPSHEQIEPLNILIQKIVDDLELAQSLKFEDFDKSTNLALSCINCLTFIGKSLVSSIVVDTCNFENSDSNLTGLANNRFITHDLMKIFLIAEEICNNSEKVTQCICDVFKSGFLEYFFGISFLKIHVFIQYLLRRFESYGYSCLISSAAYLVAHRKTNNTENNIDMLEFILYKFASLFVSFLEKNDISKISDIIHEFFDFLKTYIYCNIGILINMQPPCIFDNLMTLIINSLSSKDSLVQKGAINFLIEFITFRSNNGEECDLVLNVISHYGFFIVRQVMIGIVGSLSKSFLVFLSDLLYKLCLKSPQNARNWLLEVINEDIFPYSNLDKSYKIDFINKFLRMRTFQKAKESISDFWLKIQNMENISYTYI</sequence>
<dbReference type="PANTHER" id="PTHR12363">
    <property type="entry name" value="TRANSPORTIN 3 AND IMPORTIN 13"/>
    <property type="match status" value="1"/>
</dbReference>
<dbReference type="STRING" id="1408657.A0A0W4ZVA3"/>
<dbReference type="EMBL" id="LFWA01000002">
    <property type="protein sequence ID" value="KTW32312.1"/>
    <property type="molecule type" value="Genomic_DNA"/>
</dbReference>
<accession>A0A0W4ZVA3</accession>
<evidence type="ECO:0000313" key="7">
    <source>
        <dbReference type="Proteomes" id="UP000053447"/>
    </source>
</evidence>
<dbReference type="InterPro" id="IPR011989">
    <property type="entry name" value="ARM-like"/>
</dbReference>
<dbReference type="InterPro" id="IPR016024">
    <property type="entry name" value="ARM-type_fold"/>
</dbReference>
<dbReference type="GeneID" id="28938925"/>
<evidence type="ECO:0000256" key="4">
    <source>
        <dbReference type="ARBA" id="ARBA00022927"/>
    </source>
</evidence>
<name>A0A0W4ZVA3_PNEJ7</name>
<comment type="subcellular location">
    <subcellularLocation>
        <location evidence="1">Nucleus</location>
    </subcellularLocation>
</comment>
<proteinExistence type="inferred from homology"/>
<dbReference type="GO" id="GO:0005737">
    <property type="term" value="C:cytoplasm"/>
    <property type="evidence" value="ECO:0007669"/>
    <property type="project" value="TreeGrafter"/>
</dbReference>
<dbReference type="SUPFAM" id="SSF48371">
    <property type="entry name" value="ARM repeat"/>
    <property type="match status" value="1"/>
</dbReference>